<dbReference type="CDD" id="cd00377">
    <property type="entry name" value="ICL_PEPM"/>
    <property type="match status" value="1"/>
</dbReference>
<organism evidence="2 3">
    <name type="scientific">Halosaccharopolyspora lacisalsi</name>
    <dbReference type="NCBI Taxonomy" id="1000566"/>
    <lineage>
        <taxon>Bacteria</taxon>
        <taxon>Bacillati</taxon>
        <taxon>Actinomycetota</taxon>
        <taxon>Actinomycetes</taxon>
        <taxon>Pseudonocardiales</taxon>
        <taxon>Pseudonocardiaceae</taxon>
        <taxon>Halosaccharopolyspora</taxon>
    </lineage>
</organism>
<dbReference type="Pfam" id="PF13714">
    <property type="entry name" value="PEP_mutase"/>
    <property type="match status" value="1"/>
</dbReference>
<dbReference type="Proteomes" id="UP000569329">
    <property type="component" value="Unassembled WGS sequence"/>
</dbReference>
<name>A0A839E459_9PSEU</name>
<dbReference type="InterPro" id="IPR039556">
    <property type="entry name" value="ICL/PEPM"/>
</dbReference>
<protein>
    <submittedName>
        <fullName evidence="2">2-methylisocitrate lyase-like PEP mutase family enzyme</fullName>
    </submittedName>
</protein>
<reference evidence="2 3" key="1">
    <citation type="submission" date="2020-07" db="EMBL/GenBank/DDBJ databases">
        <title>Sequencing the genomes of 1000 actinobacteria strains.</title>
        <authorList>
            <person name="Klenk H.-P."/>
        </authorList>
    </citation>
    <scope>NUCLEOTIDE SEQUENCE [LARGE SCALE GENOMIC DNA]</scope>
    <source>
        <strain evidence="2 3">DSM 45975</strain>
    </source>
</reference>
<evidence type="ECO:0000313" key="2">
    <source>
        <dbReference type="EMBL" id="MBA8826517.1"/>
    </source>
</evidence>
<keyword evidence="2" id="KW-0456">Lyase</keyword>
<dbReference type="EMBL" id="JACGWZ010000005">
    <property type="protein sequence ID" value="MBA8826517.1"/>
    <property type="molecule type" value="Genomic_DNA"/>
</dbReference>
<gene>
    <name evidence="2" type="ORF">FHX42_003893</name>
</gene>
<proteinExistence type="predicted"/>
<dbReference type="Gene3D" id="3.20.20.60">
    <property type="entry name" value="Phosphoenolpyruvate-binding domains"/>
    <property type="match status" value="1"/>
</dbReference>
<dbReference type="PANTHER" id="PTHR42905">
    <property type="entry name" value="PHOSPHOENOLPYRUVATE CARBOXYLASE"/>
    <property type="match status" value="1"/>
</dbReference>
<comment type="caution">
    <text evidence="2">The sequence shown here is derived from an EMBL/GenBank/DDBJ whole genome shotgun (WGS) entry which is preliminary data.</text>
</comment>
<dbReference type="RefSeq" id="WP_182545705.1">
    <property type="nucleotide sequence ID" value="NZ_JACGWZ010000005.1"/>
</dbReference>
<feature type="compositionally biased region" description="Polar residues" evidence="1">
    <location>
        <begin position="1"/>
        <end position="14"/>
    </location>
</feature>
<dbReference type="InterPro" id="IPR015813">
    <property type="entry name" value="Pyrv/PenolPyrv_kinase-like_dom"/>
</dbReference>
<dbReference type="AlphaFoldDB" id="A0A839E459"/>
<dbReference type="GO" id="GO:0016829">
    <property type="term" value="F:lyase activity"/>
    <property type="evidence" value="ECO:0007669"/>
    <property type="project" value="UniProtKB-KW"/>
</dbReference>
<dbReference type="InterPro" id="IPR040442">
    <property type="entry name" value="Pyrv_kinase-like_dom_sf"/>
</dbReference>
<feature type="region of interest" description="Disordered" evidence="1">
    <location>
        <begin position="1"/>
        <end position="20"/>
    </location>
</feature>
<sequence>MPTDSARNPNSASAPGTARPDRFALAERLRKLHTGPEVLVLPNAWDVASARLLATVDGVEALATTSAGIAAAHGLPDGQSLDRADMLTAVERITTAIELPVTADLESGYGDTPEQVADTIDAGAVGANLEDAPGPSRQPLIDPARQAESIAAARDSARARNVPLVLNARTDTYWRAVGDPDTRFADTVARLRRYRQAGADCLFVPGLPPAGIPPERARAVITELVTELEHAPINLLAGPALPPIPELRRLGIRRVSVGSGLYRLSLAAARTAMSHAVHGDAAALSEEARPLPYSRLSELLGRTP</sequence>
<evidence type="ECO:0000313" key="3">
    <source>
        <dbReference type="Proteomes" id="UP000569329"/>
    </source>
</evidence>
<keyword evidence="3" id="KW-1185">Reference proteome</keyword>
<accession>A0A839E459</accession>
<dbReference type="SUPFAM" id="SSF51621">
    <property type="entry name" value="Phosphoenolpyruvate/pyruvate domain"/>
    <property type="match status" value="1"/>
</dbReference>
<evidence type="ECO:0000256" key="1">
    <source>
        <dbReference type="SAM" id="MobiDB-lite"/>
    </source>
</evidence>
<dbReference type="PANTHER" id="PTHR42905:SF16">
    <property type="entry name" value="CARBOXYPHOSPHONOENOLPYRUVATE PHOSPHONOMUTASE-LIKE PROTEIN (AFU_ORTHOLOGUE AFUA_5G07230)"/>
    <property type="match status" value="1"/>
</dbReference>